<dbReference type="EMBL" id="AKCU01000443">
    <property type="protein sequence ID" value="EKV08225.1"/>
    <property type="molecule type" value="Genomic_DNA"/>
</dbReference>
<accession>K9FFI3</accession>
<sequence>MWLEPSASKRVDLHPVPKSRPRIKLSKRFDR</sequence>
<evidence type="ECO:0000313" key="2">
    <source>
        <dbReference type="EMBL" id="EKV08225.1"/>
    </source>
</evidence>
<feature type="compositionally biased region" description="Basic residues" evidence="1">
    <location>
        <begin position="17"/>
        <end position="31"/>
    </location>
</feature>
<evidence type="ECO:0000256" key="1">
    <source>
        <dbReference type="SAM" id="MobiDB-lite"/>
    </source>
</evidence>
<proteinExistence type="predicted"/>
<protein>
    <submittedName>
        <fullName evidence="2">Uncharacterized protein</fullName>
    </submittedName>
</protein>
<gene>
    <name evidence="2" type="ORF">PDIP_69550</name>
</gene>
<organism evidence="2 3">
    <name type="scientific">Penicillium digitatum (strain Pd1 / CECT 20795)</name>
    <name type="common">Green mold</name>
    <dbReference type="NCBI Taxonomy" id="1170230"/>
    <lineage>
        <taxon>Eukaryota</taxon>
        <taxon>Fungi</taxon>
        <taxon>Dikarya</taxon>
        <taxon>Ascomycota</taxon>
        <taxon>Pezizomycotina</taxon>
        <taxon>Eurotiomycetes</taxon>
        <taxon>Eurotiomycetidae</taxon>
        <taxon>Eurotiales</taxon>
        <taxon>Aspergillaceae</taxon>
        <taxon>Penicillium</taxon>
    </lineage>
</organism>
<dbReference type="AlphaFoldDB" id="K9FFI3"/>
<dbReference type="Proteomes" id="UP000009886">
    <property type="component" value="Unassembled WGS sequence"/>
</dbReference>
<dbReference type="OrthoDB" id="10324771at2759"/>
<comment type="caution">
    <text evidence="2">The sequence shown here is derived from an EMBL/GenBank/DDBJ whole genome shotgun (WGS) entry which is preliminary data.</text>
</comment>
<reference evidence="3" key="1">
    <citation type="journal article" date="2012" name="BMC Genomics">
        <title>Genome sequence of the necrotrophic fungus Penicillium digitatum, the main postharvest pathogen of citrus.</title>
        <authorList>
            <person name="Marcet-Houben M."/>
            <person name="Ballester A.-R."/>
            <person name="de la Fuente B."/>
            <person name="Harries E."/>
            <person name="Marcos J.F."/>
            <person name="Gonzalez-Candelas L."/>
            <person name="Gabaldon T."/>
        </authorList>
    </citation>
    <scope>NUCLEOTIDE SEQUENCE [LARGE SCALE GENOMIC DNA]</scope>
    <source>
        <strain evidence="3">Pd1 / CECT 20795</strain>
    </source>
</reference>
<dbReference type="HOGENOM" id="CLU_3399556_0_0_1"/>
<evidence type="ECO:0000313" key="3">
    <source>
        <dbReference type="Proteomes" id="UP000009886"/>
    </source>
</evidence>
<dbReference type="KEGG" id="pdp:PDIP_69550"/>
<feature type="region of interest" description="Disordered" evidence="1">
    <location>
        <begin position="1"/>
        <end position="31"/>
    </location>
</feature>
<dbReference type="VEuPathDB" id="FungiDB:PDIP_69550"/>
<name>K9FFI3_PEND1</name>